<feature type="non-terminal residue" evidence="1">
    <location>
        <position position="1"/>
    </location>
</feature>
<proteinExistence type="predicted"/>
<protein>
    <submittedName>
        <fullName evidence="1">Uncharacterized protein</fullName>
    </submittedName>
</protein>
<accession>A0A069CXP1</accession>
<name>A0A069CXP1_WEIOS</name>
<sequence>TERGNIVMYQISFINIYGAKSETFRNTKQQAEKLAEAYQNIGCTEVIVSRVSDEERVTDAMAL</sequence>
<evidence type="ECO:0000313" key="1">
    <source>
        <dbReference type="EMBL" id="GAK32132.1"/>
    </source>
</evidence>
<reference evidence="2" key="1">
    <citation type="journal article" date="2014" name="Genome Announc.">
        <title>Draft genome sequence of Weissella oryzae SG25T, isolated from fermented rice grains.</title>
        <authorList>
            <person name="Tanizawa Y."/>
            <person name="Fujisawa T."/>
            <person name="Mochizuki T."/>
            <person name="Kaminuma E."/>
            <person name="Suzuki Y."/>
            <person name="Nakamura Y."/>
            <person name="Tohno M."/>
        </authorList>
    </citation>
    <scope>NUCLEOTIDE SEQUENCE [LARGE SCALE GENOMIC DNA]</scope>
    <source>
        <strain evidence="2">DSM 25784 / JCM 18191 / LMG 30913 / SG25</strain>
    </source>
</reference>
<dbReference type="RefSeq" id="WP_207644255.1">
    <property type="nucleotide sequence ID" value="NZ_DF820543.1"/>
</dbReference>
<dbReference type="EMBL" id="DF820543">
    <property type="protein sequence ID" value="GAK32132.1"/>
    <property type="molecule type" value="Genomic_DNA"/>
</dbReference>
<dbReference type="AlphaFoldDB" id="A0A069CXP1"/>
<organism evidence="1 2">
    <name type="scientific">Weissella oryzae (strain DSM 25784 / JCM 18191 / LMG 30913 / SG25)</name>
    <dbReference type="NCBI Taxonomy" id="1329250"/>
    <lineage>
        <taxon>Bacteria</taxon>
        <taxon>Bacillati</taxon>
        <taxon>Bacillota</taxon>
        <taxon>Bacilli</taxon>
        <taxon>Lactobacillales</taxon>
        <taxon>Lactobacillaceae</taxon>
        <taxon>Weissella</taxon>
    </lineage>
</organism>
<dbReference type="Proteomes" id="UP000030643">
    <property type="component" value="Unassembled WGS sequence"/>
</dbReference>
<evidence type="ECO:0000313" key="2">
    <source>
        <dbReference type="Proteomes" id="UP000030643"/>
    </source>
</evidence>
<keyword evidence="2" id="KW-1185">Reference proteome</keyword>
<gene>
    <name evidence="1" type="ORF">WOSG25_600010</name>
</gene>